<keyword evidence="2" id="KW-1185">Reference proteome</keyword>
<reference evidence="1 2" key="1">
    <citation type="submission" date="2006-11" db="EMBL/GenBank/DDBJ databases">
        <authorList>
            <person name="Giovannoni S."/>
            <person name="Vergin K."/>
            <person name="Ferriera S."/>
            <person name="Johnson J."/>
            <person name="Kravitz S."/>
            <person name="Beeson K."/>
            <person name="Sutton G."/>
            <person name="Rogers Y.-H."/>
            <person name="Friedman R."/>
            <person name="Frazier M."/>
            <person name="Venter J.C."/>
        </authorList>
    </citation>
    <scope>NUCLEOTIDE SEQUENCE [LARGE SCALE GENOMIC DNA]</scope>
    <source>
        <strain evidence="1 2">HTCC2181</strain>
    </source>
</reference>
<dbReference type="Proteomes" id="UP000054262">
    <property type="component" value="Unassembled WGS sequence"/>
</dbReference>
<dbReference type="AlphaFoldDB" id="A0P4W7"/>
<accession>A0P4W7</accession>
<organism evidence="1 2">
    <name type="scientific">Methylophilales bacterium HTCC2181</name>
    <dbReference type="NCBI Taxonomy" id="383631"/>
    <lineage>
        <taxon>Bacteria</taxon>
        <taxon>Pseudomonadati</taxon>
        <taxon>Pseudomonadota</taxon>
        <taxon>Betaproteobacteria</taxon>
        <taxon>Nitrosomonadales</taxon>
        <taxon>OM43 clade</taxon>
    </lineage>
</organism>
<dbReference type="EMBL" id="AAUX01000001">
    <property type="protein sequence ID" value="EAV46577.1"/>
    <property type="molecule type" value="Genomic_DNA"/>
</dbReference>
<gene>
    <name evidence="1" type="ORF">MB2181_00850</name>
</gene>
<comment type="caution">
    <text evidence="1">The sequence shown here is derived from an EMBL/GenBank/DDBJ whole genome shotgun (WGS) entry which is preliminary data.</text>
</comment>
<proteinExistence type="predicted"/>
<name>A0P4W7_9PROT</name>
<evidence type="ECO:0000313" key="1">
    <source>
        <dbReference type="EMBL" id="EAV46577.1"/>
    </source>
</evidence>
<evidence type="ECO:0000313" key="2">
    <source>
        <dbReference type="Proteomes" id="UP000054262"/>
    </source>
</evidence>
<sequence>MHSIEVQKISATAFIVTINAQSQTTHSVTMSKEFFNQYAAFTVSDLDFIKHSFEFLLDREPNTSILKEFNIVVICNYFPDYLKLIPTYF</sequence>
<protein>
    <submittedName>
        <fullName evidence="1">Uncharacterized protein</fullName>
    </submittedName>
</protein>